<comment type="caution">
    <text evidence="1">The sequence shown here is derived from an EMBL/GenBank/DDBJ whole genome shotgun (WGS) entry which is preliminary data.</text>
</comment>
<sequence length="192" mass="22245">MISDNQTCAEFESATDWPHLALSVHSEEETNFDLPTEEEHVDNICAKKPKHVVLQYTTIDIETVPGSSTETIEAIEYQEKWEKDVEGWFKRSNYEPAGHTTLDSEPIFNCEQGIERFAAYGRLDHRIYAWRMRQELKGSTATLSRHHWVFEMYYGVIDVASGNLGWYRKLRSKARDREERPLLSATEMGLAV</sequence>
<organism evidence="1 2">
    <name type="scientific">Fusarium oxysporum f. sp. raphani</name>
    <dbReference type="NCBI Taxonomy" id="96318"/>
    <lineage>
        <taxon>Eukaryota</taxon>
        <taxon>Fungi</taxon>
        <taxon>Dikarya</taxon>
        <taxon>Ascomycota</taxon>
        <taxon>Pezizomycotina</taxon>
        <taxon>Sordariomycetes</taxon>
        <taxon>Hypocreomycetidae</taxon>
        <taxon>Hypocreales</taxon>
        <taxon>Nectriaceae</taxon>
        <taxon>Fusarium</taxon>
        <taxon>Fusarium oxysporum species complex</taxon>
    </lineage>
</organism>
<accession>A0A8J5UKJ3</accession>
<evidence type="ECO:0000313" key="1">
    <source>
        <dbReference type="EMBL" id="KAG7428226.1"/>
    </source>
</evidence>
<name>A0A8J5UKJ3_FUSOX</name>
<gene>
    <name evidence="1" type="ORF">Forpi1262_v011036</name>
</gene>
<evidence type="ECO:0000313" key="2">
    <source>
        <dbReference type="Proteomes" id="UP000693942"/>
    </source>
</evidence>
<dbReference type="EMBL" id="JAELUR010000008">
    <property type="protein sequence ID" value="KAG7428226.1"/>
    <property type="molecule type" value="Genomic_DNA"/>
</dbReference>
<reference evidence="1" key="1">
    <citation type="submission" date="2021-04" db="EMBL/GenBank/DDBJ databases">
        <title>First draft genome resource for Brassicaceae pathogens Fusarium oxysporum f. sp. raphani and Fusarium oxysporum f. sp. rapae.</title>
        <authorList>
            <person name="Asai S."/>
        </authorList>
    </citation>
    <scope>NUCLEOTIDE SEQUENCE</scope>
    <source>
        <strain evidence="1">Tf1262</strain>
    </source>
</reference>
<protein>
    <submittedName>
        <fullName evidence="1">Uncharacterized protein</fullName>
    </submittedName>
</protein>
<dbReference type="Proteomes" id="UP000693942">
    <property type="component" value="Unassembled WGS sequence"/>
</dbReference>
<dbReference type="AlphaFoldDB" id="A0A8J5UKJ3"/>
<proteinExistence type="predicted"/>